<evidence type="ECO:0000313" key="3">
    <source>
        <dbReference type="Proteomes" id="UP000419138"/>
    </source>
</evidence>
<evidence type="ECO:0000256" key="1">
    <source>
        <dbReference type="SAM" id="MobiDB-lite"/>
    </source>
</evidence>
<gene>
    <name evidence="2" type="ORF">FF041_30300</name>
</gene>
<feature type="region of interest" description="Disordered" evidence="1">
    <location>
        <begin position="36"/>
        <end position="62"/>
    </location>
</feature>
<reference evidence="2 3" key="1">
    <citation type="submission" date="2019-05" db="EMBL/GenBank/DDBJ databases">
        <title>Comparative genomics and metabolomics analyses of clavulanic acid producing Streptomyces species provides insight into specialized metabolism and evolution of beta-lactam biosynthetic gene clusters.</title>
        <authorList>
            <person name="Moore M.A."/>
            <person name="Cruz-Morales P."/>
            <person name="Barona Gomez F."/>
            <person name="Kapil T."/>
        </authorList>
    </citation>
    <scope>NUCLEOTIDE SEQUENCE [LARGE SCALE GENOMIC DNA]</scope>
    <source>
        <strain evidence="2 3">NRRL 5741</strain>
    </source>
</reference>
<feature type="compositionally biased region" description="Low complexity" evidence="1">
    <location>
        <begin position="44"/>
        <end position="62"/>
    </location>
</feature>
<organism evidence="2 3">
    <name type="scientific">Streptomyces jumonjinensis</name>
    <dbReference type="NCBI Taxonomy" id="1945"/>
    <lineage>
        <taxon>Bacteria</taxon>
        <taxon>Bacillati</taxon>
        <taxon>Actinomycetota</taxon>
        <taxon>Actinomycetes</taxon>
        <taxon>Kitasatosporales</taxon>
        <taxon>Streptomycetaceae</taxon>
        <taxon>Streptomyces</taxon>
    </lineage>
</organism>
<evidence type="ECO:0000313" key="2">
    <source>
        <dbReference type="EMBL" id="MQT04299.1"/>
    </source>
</evidence>
<dbReference type="Proteomes" id="UP000419138">
    <property type="component" value="Unassembled WGS sequence"/>
</dbReference>
<dbReference type="AlphaFoldDB" id="A0A646KPQ1"/>
<proteinExistence type="predicted"/>
<sequence length="62" mass="6070">MALAAALTWNGGGIDSGGRLWNDGGAGRRLPGIIVHSPAPPGPVATSPPGRPAPIAGRPPVL</sequence>
<keyword evidence="3" id="KW-1185">Reference proteome</keyword>
<protein>
    <submittedName>
        <fullName evidence="2">Uncharacterized protein</fullName>
    </submittedName>
</protein>
<comment type="caution">
    <text evidence="2">The sequence shown here is derived from an EMBL/GenBank/DDBJ whole genome shotgun (WGS) entry which is preliminary data.</text>
</comment>
<name>A0A646KPQ1_STRJU</name>
<dbReference type="EMBL" id="VCLA01000191">
    <property type="protein sequence ID" value="MQT04299.1"/>
    <property type="molecule type" value="Genomic_DNA"/>
</dbReference>
<accession>A0A646KPQ1</accession>